<protein>
    <recommendedName>
        <fullName evidence="3">C2H2-type domain-containing protein</fullName>
    </recommendedName>
</protein>
<proteinExistence type="predicted"/>
<reference evidence="1" key="1">
    <citation type="submission" date="2021-06" db="EMBL/GenBank/DDBJ databases">
        <authorList>
            <person name="Hodson N. C."/>
            <person name="Mongue J. A."/>
            <person name="Jaron S. K."/>
        </authorList>
    </citation>
    <scope>NUCLEOTIDE SEQUENCE</scope>
</reference>
<dbReference type="OrthoDB" id="6077919at2759"/>
<accession>A0A8J2P3B6</accession>
<evidence type="ECO:0008006" key="3">
    <source>
        <dbReference type="Google" id="ProtNLM"/>
    </source>
</evidence>
<sequence length="197" mass="22267">MSRGKGAKQEPLNLPAQNQLPIYGQIPRKSQDPAIMDPEEQVLRRSFKCFECSYSARVHQTPVVNQSYHVILPSMNSRLIVSSFRRNVVFYLGVKICNYSGTQQNCLTVHMKGHTEKNVFKCSMCPYWTSSSGLTHKHEKTCHNGKYVGAWRYLEDKVGRSKPAMCKLESKAISKKIQSKVNVSTSSSELALSPPRI</sequence>
<comment type="caution">
    <text evidence="1">The sequence shown here is derived from an EMBL/GenBank/DDBJ whole genome shotgun (WGS) entry which is preliminary data.</text>
</comment>
<keyword evidence="2" id="KW-1185">Reference proteome</keyword>
<gene>
    <name evidence="1" type="ORF">AFUS01_LOCUS24958</name>
</gene>
<dbReference type="AlphaFoldDB" id="A0A8J2P3B6"/>
<dbReference type="Proteomes" id="UP000708208">
    <property type="component" value="Unassembled WGS sequence"/>
</dbReference>
<evidence type="ECO:0000313" key="1">
    <source>
        <dbReference type="EMBL" id="CAG7786386.1"/>
    </source>
</evidence>
<name>A0A8J2P3B6_9HEXA</name>
<dbReference type="EMBL" id="CAJVCH010317048">
    <property type="protein sequence ID" value="CAG7786386.1"/>
    <property type="molecule type" value="Genomic_DNA"/>
</dbReference>
<evidence type="ECO:0000313" key="2">
    <source>
        <dbReference type="Proteomes" id="UP000708208"/>
    </source>
</evidence>
<organism evidence="1 2">
    <name type="scientific">Allacma fusca</name>
    <dbReference type="NCBI Taxonomy" id="39272"/>
    <lineage>
        <taxon>Eukaryota</taxon>
        <taxon>Metazoa</taxon>
        <taxon>Ecdysozoa</taxon>
        <taxon>Arthropoda</taxon>
        <taxon>Hexapoda</taxon>
        <taxon>Collembola</taxon>
        <taxon>Symphypleona</taxon>
        <taxon>Sminthuridae</taxon>
        <taxon>Allacma</taxon>
    </lineage>
</organism>